<evidence type="ECO:0000313" key="3">
    <source>
        <dbReference type="Proteomes" id="UP000189703"/>
    </source>
</evidence>
<dbReference type="PANTHER" id="PTHR34188">
    <property type="entry name" value="OS01G0299500 PROTEIN"/>
    <property type="match status" value="1"/>
</dbReference>
<keyword evidence="2" id="KW-1133">Transmembrane helix</keyword>
<dbReference type="Proteomes" id="UP000189703">
    <property type="component" value="Unplaced"/>
</dbReference>
<feature type="region of interest" description="Disordered" evidence="1">
    <location>
        <begin position="96"/>
        <end position="125"/>
    </location>
</feature>
<protein>
    <submittedName>
        <fullName evidence="4 5">Uncharacterized protein LOC104598732</fullName>
    </submittedName>
</protein>
<evidence type="ECO:0000256" key="2">
    <source>
        <dbReference type="SAM" id="Phobius"/>
    </source>
</evidence>
<accession>A0A1U8A346</accession>
<dbReference type="eggNOG" id="ENOG502S30Q">
    <property type="taxonomic scope" value="Eukaryota"/>
</dbReference>
<evidence type="ECO:0000313" key="5">
    <source>
        <dbReference type="RefSeq" id="XP_010259218.1"/>
    </source>
</evidence>
<dbReference type="GeneID" id="104598732"/>
<evidence type="ECO:0000313" key="6">
    <source>
        <dbReference type="RefSeq" id="XP_010259219.1"/>
    </source>
</evidence>
<dbReference type="OMA" id="FAEDNCK"/>
<name>A0A1U8A346_NELNU</name>
<dbReference type="RefSeq" id="XP_010259219.1">
    <property type="nucleotide sequence ID" value="XM_010260917.2"/>
</dbReference>
<feature type="compositionally biased region" description="Basic and acidic residues" evidence="1">
    <location>
        <begin position="1"/>
        <end position="12"/>
    </location>
</feature>
<feature type="compositionally biased region" description="Basic residues" evidence="1">
    <location>
        <begin position="99"/>
        <end position="113"/>
    </location>
</feature>
<feature type="transmembrane region" description="Helical" evidence="2">
    <location>
        <begin position="164"/>
        <end position="184"/>
    </location>
</feature>
<keyword evidence="3" id="KW-1185">Reference proteome</keyword>
<dbReference type="KEGG" id="nnu:104598732"/>
<dbReference type="AlphaFoldDB" id="A0A1U8A346"/>
<dbReference type="PANTHER" id="PTHR34188:SF5">
    <property type="entry name" value="OS05G0131900 PROTEIN"/>
    <property type="match status" value="1"/>
</dbReference>
<feature type="region of interest" description="Disordered" evidence="1">
    <location>
        <begin position="1"/>
        <end position="39"/>
    </location>
</feature>
<keyword evidence="2" id="KW-0812">Transmembrane</keyword>
<gene>
    <name evidence="4 5 6" type="primary">LOC104598732</name>
</gene>
<evidence type="ECO:0000256" key="1">
    <source>
        <dbReference type="SAM" id="MobiDB-lite"/>
    </source>
</evidence>
<feature type="compositionally biased region" description="Polar residues" evidence="1">
    <location>
        <begin position="30"/>
        <end position="39"/>
    </location>
</feature>
<dbReference type="RefSeq" id="XP_010259218.1">
    <property type="nucleotide sequence ID" value="XM_010260916.2"/>
</dbReference>
<organism evidence="3 5">
    <name type="scientific">Nelumbo nucifera</name>
    <name type="common">Sacred lotus</name>
    <dbReference type="NCBI Taxonomy" id="4432"/>
    <lineage>
        <taxon>Eukaryota</taxon>
        <taxon>Viridiplantae</taxon>
        <taxon>Streptophyta</taxon>
        <taxon>Embryophyta</taxon>
        <taxon>Tracheophyta</taxon>
        <taxon>Spermatophyta</taxon>
        <taxon>Magnoliopsida</taxon>
        <taxon>Proteales</taxon>
        <taxon>Nelumbonaceae</taxon>
        <taxon>Nelumbo</taxon>
    </lineage>
</organism>
<sequence>MDNMTFRDKDLAVDLESGGTTSEEEGSKEPVSSTGQTKNLLGKVWNGFVNFDGSVKGEDGISSWQASNSGEFSIDNLELVTDKKSGGEEAVELLEKKVMKEKRKKTSSKKPPKPPRPPRGPSLDAADLKLVKEISELAMLKRARVERMKALKRMKAAKASSSNSNLYAMIITILFCLVILFQGICSRSSSSVSFNGSPESSVGLISVQYYKNISASGANGSVSASPILVEQVSGLSSEEGVSRVAG</sequence>
<dbReference type="RefSeq" id="XP_010259216.1">
    <property type="nucleotide sequence ID" value="XM_010260914.2"/>
</dbReference>
<keyword evidence="2" id="KW-0472">Membrane</keyword>
<proteinExistence type="predicted"/>
<evidence type="ECO:0000313" key="4">
    <source>
        <dbReference type="RefSeq" id="XP_010259216.1"/>
    </source>
</evidence>
<reference evidence="4 5" key="1">
    <citation type="submission" date="2025-04" db="UniProtKB">
        <authorList>
            <consortium name="RefSeq"/>
        </authorList>
    </citation>
    <scope>IDENTIFICATION</scope>
</reference>
<dbReference type="OrthoDB" id="1899142at2759"/>